<dbReference type="InterPro" id="IPR015877">
    <property type="entry name" value="MAT1_centre"/>
</dbReference>
<name>A0A1L0BYM5_9ASCO</name>
<dbReference type="GO" id="GO:0008270">
    <property type="term" value="F:zinc ion binding"/>
    <property type="evidence" value="ECO:0007669"/>
    <property type="project" value="UniProtKB-KW"/>
</dbReference>
<evidence type="ECO:0000256" key="7">
    <source>
        <dbReference type="ARBA" id="ARBA00029873"/>
    </source>
</evidence>
<comment type="subcellular location">
    <subcellularLocation>
        <location evidence="1">Nucleus</location>
    </subcellularLocation>
</comment>
<dbReference type="Gene3D" id="3.30.40.10">
    <property type="entry name" value="Zinc/RING finger domain, C3HC4 (zinc finger)"/>
    <property type="match status" value="1"/>
</dbReference>
<accession>A0A1L0BYM5</accession>
<dbReference type="PROSITE" id="PS00518">
    <property type="entry name" value="ZF_RING_1"/>
    <property type="match status" value="1"/>
</dbReference>
<dbReference type="InterPro" id="IPR001841">
    <property type="entry name" value="Znf_RING"/>
</dbReference>
<organism evidence="12 13">
    <name type="scientific">Sungouiella intermedia</name>
    <dbReference type="NCBI Taxonomy" id="45354"/>
    <lineage>
        <taxon>Eukaryota</taxon>
        <taxon>Fungi</taxon>
        <taxon>Dikarya</taxon>
        <taxon>Ascomycota</taxon>
        <taxon>Saccharomycotina</taxon>
        <taxon>Pichiomycetes</taxon>
        <taxon>Metschnikowiaceae</taxon>
        <taxon>Sungouiella</taxon>
    </lineage>
</organism>
<proteinExistence type="predicted"/>
<keyword evidence="3" id="KW-0479">Metal-binding</keyword>
<evidence type="ECO:0000256" key="6">
    <source>
        <dbReference type="ARBA" id="ARBA00023242"/>
    </source>
</evidence>
<evidence type="ECO:0000313" key="12">
    <source>
        <dbReference type="EMBL" id="SGZ56363.1"/>
    </source>
</evidence>
<keyword evidence="10" id="KW-0175">Coiled coil</keyword>
<dbReference type="NCBIfam" id="TIGR00570">
    <property type="entry name" value="cdk7"/>
    <property type="match status" value="1"/>
</dbReference>
<dbReference type="InterPro" id="IPR004575">
    <property type="entry name" value="MAT1/Tfb3"/>
</dbReference>
<dbReference type="Proteomes" id="UP000182259">
    <property type="component" value="Chromosome IV"/>
</dbReference>
<evidence type="ECO:0000313" key="13">
    <source>
        <dbReference type="Proteomes" id="UP000182259"/>
    </source>
</evidence>
<feature type="domain" description="RING-type" evidence="11">
    <location>
        <begin position="15"/>
        <end position="60"/>
    </location>
</feature>
<reference evidence="12 13" key="1">
    <citation type="submission" date="2016-10" db="EMBL/GenBank/DDBJ databases">
        <authorList>
            <person name="de Groot N.N."/>
        </authorList>
    </citation>
    <scope>NUCLEOTIDE SEQUENCE [LARGE SCALE GENOMIC DNA]</scope>
    <source>
        <strain evidence="12 13">PYCC 4715</strain>
    </source>
</reference>
<feature type="coiled-coil region" evidence="10">
    <location>
        <begin position="127"/>
        <end position="216"/>
    </location>
</feature>
<dbReference type="PANTHER" id="PTHR12683">
    <property type="entry name" value="CDK-ACTIVATING KINASE ASSEMBLY FACTOR MAT1"/>
    <property type="match status" value="1"/>
</dbReference>
<dbReference type="PANTHER" id="PTHR12683:SF13">
    <property type="entry name" value="CDK-ACTIVATING KINASE ASSEMBLY FACTOR MAT1"/>
    <property type="match status" value="1"/>
</dbReference>
<evidence type="ECO:0000259" key="11">
    <source>
        <dbReference type="PROSITE" id="PS50089"/>
    </source>
</evidence>
<gene>
    <name evidence="12" type="ORF">SAMEA4029009_CIC11G00000002767</name>
</gene>
<dbReference type="InterPro" id="IPR013083">
    <property type="entry name" value="Znf_RING/FYVE/PHD"/>
</dbReference>
<dbReference type="InterPro" id="IPR017907">
    <property type="entry name" value="Znf_RING_CS"/>
</dbReference>
<sequence length="337" mass="39430">MALVLMEDDRSKDMCPICKTDRYLSPNMTFLINPECYHKICESCVDRIFSLGPAQCPYPKCTKMLRKNRFKKQVFEDIKIEREIDLRKRIQSIYNKTQDDFESLKDYNAYLEHVENLVFNLSEGVDVDKTQKEVEQYEAEHKIEILEIAMRESQKDADLAKYQEATERLRQEKLKIQRQMEVEDVEFQQQQKVELMEKLSASNANAEEIMKQQKNLQIKRSSQRKRQLQQITNNLDKQFHSGAGLKQGKGDEVVKKAPFTPFLGDRDLHKGYTFLGRNGNDNVDISDTYYDPFVNRLAQNKEFLGGGWRLENVFERALDEAFLGLNCIIENEKAAAR</sequence>
<keyword evidence="4 9" id="KW-0863">Zinc-finger</keyword>
<dbReference type="PROSITE" id="PS50089">
    <property type="entry name" value="ZF_RING_2"/>
    <property type="match status" value="1"/>
</dbReference>
<dbReference type="GO" id="GO:0070985">
    <property type="term" value="C:transcription factor TFIIK complex"/>
    <property type="evidence" value="ECO:0007669"/>
    <property type="project" value="UniProtKB-ARBA"/>
</dbReference>
<protein>
    <recommendedName>
        <fullName evidence="2">RNA polymerase II transcription factor B subunit 3</fullName>
    </recommendedName>
    <alternativeName>
        <fullName evidence="8">RNA polymerase II transcription factor B 38 kDa subunit</fullName>
    </alternativeName>
    <alternativeName>
        <fullName evidence="7">RNA polymerase II transcription factor B p38 subunit</fullName>
    </alternativeName>
</protein>
<dbReference type="GO" id="GO:0061575">
    <property type="term" value="F:cyclin-dependent protein serine/threonine kinase activator activity"/>
    <property type="evidence" value="ECO:0007669"/>
    <property type="project" value="InterPro"/>
</dbReference>
<dbReference type="SUPFAM" id="SSF57850">
    <property type="entry name" value="RING/U-box"/>
    <property type="match status" value="1"/>
</dbReference>
<evidence type="ECO:0000256" key="3">
    <source>
        <dbReference type="ARBA" id="ARBA00022723"/>
    </source>
</evidence>
<evidence type="ECO:0000256" key="4">
    <source>
        <dbReference type="ARBA" id="ARBA00022771"/>
    </source>
</evidence>
<evidence type="ECO:0000256" key="5">
    <source>
        <dbReference type="ARBA" id="ARBA00022833"/>
    </source>
</evidence>
<dbReference type="AlphaFoldDB" id="A0A1L0BYM5"/>
<dbReference type="Pfam" id="PF17121">
    <property type="entry name" value="zf-C3HC4_5"/>
    <property type="match status" value="1"/>
</dbReference>
<evidence type="ECO:0000256" key="9">
    <source>
        <dbReference type="PROSITE-ProRule" id="PRU00175"/>
    </source>
</evidence>
<dbReference type="Pfam" id="PF06391">
    <property type="entry name" value="MAT1"/>
    <property type="match status" value="1"/>
</dbReference>
<dbReference type="GO" id="GO:0006289">
    <property type="term" value="P:nucleotide-excision repair"/>
    <property type="evidence" value="ECO:0007669"/>
    <property type="project" value="InterPro"/>
</dbReference>
<evidence type="ECO:0000256" key="2">
    <source>
        <dbReference type="ARBA" id="ARBA00022257"/>
    </source>
</evidence>
<dbReference type="CDD" id="cd16573">
    <property type="entry name" value="RING-HC_TFB3-like"/>
    <property type="match status" value="1"/>
</dbReference>
<evidence type="ECO:0000256" key="10">
    <source>
        <dbReference type="SAM" id="Coils"/>
    </source>
</evidence>
<evidence type="ECO:0000256" key="1">
    <source>
        <dbReference type="ARBA" id="ARBA00004123"/>
    </source>
</evidence>
<keyword evidence="6" id="KW-0539">Nucleus</keyword>
<dbReference type="FunFam" id="3.30.40.10:FF:000037">
    <property type="entry name" value="Cdk-activating kinase assembly factor MAT1, centre"/>
    <property type="match status" value="1"/>
</dbReference>
<keyword evidence="5" id="KW-0862">Zinc</keyword>
<dbReference type="EMBL" id="LT635767">
    <property type="protein sequence ID" value="SGZ56363.1"/>
    <property type="molecule type" value="Genomic_DNA"/>
</dbReference>
<evidence type="ECO:0000256" key="8">
    <source>
        <dbReference type="ARBA" id="ARBA00033277"/>
    </source>
</evidence>
<dbReference type="GO" id="GO:0006357">
    <property type="term" value="P:regulation of transcription by RNA polymerase II"/>
    <property type="evidence" value="ECO:0007669"/>
    <property type="project" value="TreeGrafter"/>
</dbReference>